<gene>
    <name evidence="2" type="primary">fxsA</name>
    <name evidence="2" type="ORF">HUT09_06125</name>
    <name evidence="1" type="ORF">Smic_14150</name>
</gene>
<accession>A0A7J0CKB2</accession>
<dbReference type="NCBIfam" id="TIGR04268">
    <property type="entry name" value="FxSxx-COOH"/>
    <property type="match status" value="1"/>
</dbReference>
<dbReference type="Proteomes" id="UP000498740">
    <property type="component" value="Unassembled WGS sequence"/>
</dbReference>
<proteinExistence type="predicted"/>
<name>A0A7H8MJB5_STRMI</name>
<dbReference type="InterPro" id="IPR026334">
    <property type="entry name" value="FxSxx-COOH"/>
</dbReference>
<dbReference type="EMBL" id="CP054926">
    <property type="protein sequence ID" value="QKW42171.1"/>
    <property type="molecule type" value="Genomic_DNA"/>
</dbReference>
<dbReference type="RefSeq" id="WP_078618646.1">
    <property type="nucleotide sequence ID" value="NZ_CP054926.1"/>
</dbReference>
<dbReference type="Proteomes" id="UP000509345">
    <property type="component" value="Chromosome"/>
</dbReference>
<evidence type="ECO:0000313" key="2">
    <source>
        <dbReference type="EMBL" id="QKW42171.1"/>
    </source>
</evidence>
<dbReference type="AlphaFoldDB" id="A0A7H8MJB5"/>
<reference evidence="2 4" key="2">
    <citation type="submission" date="2020-06" db="EMBL/GenBank/DDBJ databases">
        <title>Genome mining for natural products.</title>
        <authorList>
            <person name="Zhang B."/>
            <person name="Shi J."/>
            <person name="Ge H."/>
        </authorList>
    </citation>
    <scope>NUCLEOTIDE SEQUENCE [LARGE SCALE GENOMIC DNA]</scope>
    <source>
        <strain evidence="2 4">NA06532</strain>
    </source>
</reference>
<protein>
    <submittedName>
        <fullName evidence="2">FXSXX-COOH protein</fullName>
    </submittedName>
</protein>
<evidence type="ECO:0000313" key="4">
    <source>
        <dbReference type="Proteomes" id="UP000509345"/>
    </source>
</evidence>
<organism evidence="2 4">
    <name type="scientific">Streptomyces microflavus</name>
    <name type="common">Streptomyces lipmanii</name>
    <dbReference type="NCBI Taxonomy" id="1919"/>
    <lineage>
        <taxon>Bacteria</taxon>
        <taxon>Bacillati</taxon>
        <taxon>Actinomycetota</taxon>
        <taxon>Actinomycetes</taxon>
        <taxon>Kitasatosporales</taxon>
        <taxon>Streptomycetaceae</taxon>
        <taxon>Streptomyces</taxon>
    </lineage>
</organism>
<reference evidence="1 3" key="1">
    <citation type="submission" date="2020-05" db="EMBL/GenBank/DDBJ databases">
        <title>Whole genome shotgun sequence of Streptomyces microflavus NBRC 13062.</title>
        <authorList>
            <person name="Komaki H."/>
            <person name="Tamura T."/>
        </authorList>
    </citation>
    <scope>NUCLEOTIDE SEQUENCE [LARGE SCALE GENOMIC DNA]</scope>
    <source>
        <strain evidence="1 3">NBRC 13062</strain>
    </source>
</reference>
<sequence>MKTYESSPLFADAKKSRVPLAKIDISGGSAARKLARVIPTAAGRPPRISTFNSAL</sequence>
<accession>A0A7H8MJB5</accession>
<evidence type="ECO:0000313" key="3">
    <source>
        <dbReference type="Proteomes" id="UP000498740"/>
    </source>
</evidence>
<dbReference type="GeneID" id="87630779"/>
<evidence type="ECO:0000313" key="1">
    <source>
        <dbReference type="EMBL" id="GFN02859.1"/>
    </source>
</evidence>
<dbReference type="EMBL" id="BLWD01000001">
    <property type="protein sequence ID" value="GFN02859.1"/>
    <property type="molecule type" value="Genomic_DNA"/>
</dbReference>